<dbReference type="InterPro" id="IPR021759">
    <property type="entry name" value="WxLIP_HBD"/>
</dbReference>
<keyword evidence="5" id="KW-1185">Reference proteome</keyword>
<dbReference type="Pfam" id="PF11797">
    <property type="entry name" value="WxLIP_HBD"/>
    <property type="match status" value="1"/>
</dbReference>
<dbReference type="Pfam" id="PF06030">
    <property type="entry name" value="WxLIP_PGBD"/>
    <property type="match status" value="1"/>
</dbReference>
<dbReference type="PATRIC" id="fig|1291052.5.peg.1366"/>
<gene>
    <name evidence="4" type="ORF">FC18_GL001348</name>
</gene>
<protein>
    <submittedName>
        <fullName evidence="4">Putative cell wall surface anchor family protein</fullName>
    </submittedName>
</protein>
<dbReference type="Proteomes" id="UP000051679">
    <property type="component" value="Unassembled WGS sequence"/>
</dbReference>
<proteinExistence type="predicted"/>
<accession>A0A0R1ZKH8</accession>
<name>A0A0R1ZKH8_9LACO</name>
<reference evidence="4 5" key="1">
    <citation type="journal article" date="2015" name="Genome Announc.">
        <title>Expanding the biotechnology potential of lactobacilli through comparative genomics of 213 strains and associated genera.</title>
        <authorList>
            <person name="Sun Z."/>
            <person name="Harris H.M."/>
            <person name="McCann A."/>
            <person name="Guo C."/>
            <person name="Argimon S."/>
            <person name="Zhang W."/>
            <person name="Yang X."/>
            <person name="Jeffery I.B."/>
            <person name="Cooney J.C."/>
            <person name="Kagawa T.F."/>
            <person name="Liu W."/>
            <person name="Song Y."/>
            <person name="Salvetti E."/>
            <person name="Wrobel A."/>
            <person name="Rasinkangas P."/>
            <person name="Parkhill J."/>
            <person name="Rea M.C."/>
            <person name="O'Sullivan O."/>
            <person name="Ritari J."/>
            <person name="Douillard F.P."/>
            <person name="Paul Ross R."/>
            <person name="Yang R."/>
            <person name="Briner A.E."/>
            <person name="Felis G.E."/>
            <person name="de Vos W.M."/>
            <person name="Barrangou R."/>
            <person name="Klaenhammer T.R."/>
            <person name="Caufield P.W."/>
            <person name="Cui Y."/>
            <person name="Zhang H."/>
            <person name="O'Toole P.W."/>
        </authorList>
    </citation>
    <scope>NUCLEOTIDE SEQUENCE [LARGE SCALE GENOMIC DNA]</scope>
    <source>
        <strain evidence="4 5">DSM 20505</strain>
    </source>
</reference>
<dbReference type="EMBL" id="AYYO01000022">
    <property type="protein sequence ID" value="KRM55453.1"/>
    <property type="molecule type" value="Genomic_DNA"/>
</dbReference>
<evidence type="ECO:0000256" key="1">
    <source>
        <dbReference type="SAM" id="SignalP"/>
    </source>
</evidence>
<feature type="domain" description="WxL Interacting Protein host binding" evidence="3">
    <location>
        <begin position="162"/>
        <end position="310"/>
    </location>
</feature>
<evidence type="ECO:0000313" key="4">
    <source>
        <dbReference type="EMBL" id="KRM55453.1"/>
    </source>
</evidence>
<evidence type="ECO:0000259" key="3">
    <source>
        <dbReference type="Pfam" id="PF11797"/>
    </source>
</evidence>
<feature type="domain" description="WxL Interacting Protein peptidoglycan binding" evidence="2">
    <location>
        <begin position="33"/>
        <end position="150"/>
    </location>
</feature>
<feature type="signal peptide" evidence="1">
    <location>
        <begin position="1"/>
        <end position="28"/>
    </location>
</feature>
<organism evidence="4 5">
    <name type="scientific">Lacticaseibacillus sharpeae JCM 1186 = DSM 20505</name>
    <dbReference type="NCBI Taxonomy" id="1291052"/>
    <lineage>
        <taxon>Bacteria</taxon>
        <taxon>Bacillati</taxon>
        <taxon>Bacillota</taxon>
        <taxon>Bacilli</taxon>
        <taxon>Lactobacillales</taxon>
        <taxon>Lactobacillaceae</taxon>
        <taxon>Lacticaseibacillus</taxon>
    </lineage>
</organism>
<keyword evidence="1" id="KW-0732">Signal</keyword>
<feature type="chain" id="PRO_5006414412" evidence="1">
    <location>
        <begin position="29"/>
        <end position="369"/>
    </location>
</feature>
<dbReference type="OrthoDB" id="2365961at2"/>
<sequence>MTKHAKILLPLAAFALALAFIFPMKVQAASLPFSVTPVVSHLQRDKSESYYDVIVKPGTSTKLQAKLVNNTNKAITVNAKVATAQTNDSGMVDYTDRKTADSTLKTKLTAILTGAKKVTIPAKGTVTYTATLAMPANHGAGITAGALIFSPQTTSKTKSSANFAVKNQYQYSIAVVTRSVDSTWLPQLAVGKTKITQSEYKNVIALPLHNTSATFLNQLRVEAKATNETTGKQYKRTVANMQMAPNSHFDYMLQLPKTADAGTYKVTAVAYYVQDANGAYRAADGTRYQYRKQLKQTVVLTKKQAKQMNKTLQATKGGLPWFVYAVSLRCSQSPSLGSWSSLFGARSNNSSANAAKFAASLSERRNAYA</sequence>
<dbReference type="InterPro" id="IPR010317">
    <property type="entry name" value="WxLIP_PGBD"/>
</dbReference>
<dbReference type="STRING" id="1291052.FC18_GL001348"/>
<dbReference type="AlphaFoldDB" id="A0A0R1ZKH8"/>
<comment type="caution">
    <text evidence="4">The sequence shown here is derived from an EMBL/GenBank/DDBJ whole genome shotgun (WGS) entry which is preliminary data.</text>
</comment>
<dbReference type="RefSeq" id="WP_056975697.1">
    <property type="nucleotide sequence ID" value="NZ_AYYO01000022.1"/>
</dbReference>
<evidence type="ECO:0000259" key="2">
    <source>
        <dbReference type="Pfam" id="PF06030"/>
    </source>
</evidence>
<evidence type="ECO:0000313" key="5">
    <source>
        <dbReference type="Proteomes" id="UP000051679"/>
    </source>
</evidence>